<keyword evidence="5" id="KW-0067">ATP-binding</keyword>
<evidence type="ECO:0000259" key="6">
    <source>
        <dbReference type="Pfam" id="PF00294"/>
    </source>
</evidence>
<dbReference type="RefSeq" id="WP_345522324.1">
    <property type="nucleotide sequence ID" value="NZ_BAABKM010000002.1"/>
</dbReference>
<dbReference type="Proteomes" id="UP001499974">
    <property type="component" value="Unassembled WGS sequence"/>
</dbReference>
<dbReference type="GO" id="GO:0016301">
    <property type="term" value="F:kinase activity"/>
    <property type="evidence" value="ECO:0007669"/>
    <property type="project" value="UniProtKB-KW"/>
</dbReference>
<evidence type="ECO:0000313" key="8">
    <source>
        <dbReference type="Proteomes" id="UP001499974"/>
    </source>
</evidence>
<keyword evidence="4 7" id="KW-0418">Kinase</keyword>
<dbReference type="Pfam" id="PF00294">
    <property type="entry name" value="PfkB"/>
    <property type="match status" value="1"/>
</dbReference>
<dbReference type="InterPro" id="IPR011611">
    <property type="entry name" value="PfkB_dom"/>
</dbReference>
<evidence type="ECO:0000256" key="1">
    <source>
        <dbReference type="ARBA" id="ARBA00010688"/>
    </source>
</evidence>
<evidence type="ECO:0000313" key="7">
    <source>
        <dbReference type="EMBL" id="GAA4710215.1"/>
    </source>
</evidence>
<evidence type="ECO:0000256" key="5">
    <source>
        <dbReference type="ARBA" id="ARBA00022840"/>
    </source>
</evidence>
<reference evidence="8" key="1">
    <citation type="journal article" date="2019" name="Int. J. Syst. Evol. Microbiol.">
        <title>The Global Catalogue of Microorganisms (GCM) 10K type strain sequencing project: providing services to taxonomists for standard genome sequencing and annotation.</title>
        <authorList>
            <consortium name="The Broad Institute Genomics Platform"/>
            <consortium name="The Broad Institute Genome Sequencing Center for Infectious Disease"/>
            <person name="Wu L."/>
            <person name="Ma J."/>
        </authorList>
    </citation>
    <scope>NUCLEOTIDE SEQUENCE [LARGE SCALE GENOMIC DNA]</scope>
    <source>
        <strain evidence="8">JCM 18531</strain>
    </source>
</reference>
<accession>A0ABP8XP06</accession>
<dbReference type="InterPro" id="IPR050306">
    <property type="entry name" value="PfkB_Carbo_kinase"/>
</dbReference>
<evidence type="ECO:0000256" key="2">
    <source>
        <dbReference type="ARBA" id="ARBA00022679"/>
    </source>
</evidence>
<evidence type="ECO:0000256" key="4">
    <source>
        <dbReference type="ARBA" id="ARBA00022777"/>
    </source>
</evidence>
<keyword evidence="3" id="KW-0547">Nucleotide-binding</keyword>
<dbReference type="InterPro" id="IPR029056">
    <property type="entry name" value="Ribokinase-like"/>
</dbReference>
<dbReference type="SUPFAM" id="SSF53613">
    <property type="entry name" value="Ribokinase-like"/>
    <property type="match status" value="1"/>
</dbReference>
<proteinExistence type="inferred from homology"/>
<keyword evidence="2" id="KW-0808">Transferase</keyword>
<dbReference type="EMBL" id="BAABKM010000002">
    <property type="protein sequence ID" value="GAA4710215.1"/>
    <property type="molecule type" value="Genomic_DNA"/>
</dbReference>
<feature type="domain" description="Carbohydrate kinase PfkB" evidence="6">
    <location>
        <begin position="3"/>
        <end position="297"/>
    </location>
</feature>
<keyword evidence="8" id="KW-1185">Reference proteome</keyword>
<comment type="caution">
    <text evidence="7">The sequence shown here is derived from an EMBL/GenBank/DDBJ whole genome shotgun (WGS) entry which is preliminary data.</text>
</comment>
<comment type="similarity">
    <text evidence="1">Belongs to the carbohydrate kinase PfkB family.</text>
</comment>
<organism evidence="7 8">
    <name type="scientific">Nocardioides conyzicola</name>
    <dbReference type="NCBI Taxonomy" id="1651781"/>
    <lineage>
        <taxon>Bacteria</taxon>
        <taxon>Bacillati</taxon>
        <taxon>Actinomycetota</taxon>
        <taxon>Actinomycetes</taxon>
        <taxon>Propionibacteriales</taxon>
        <taxon>Nocardioidaceae</taxon>
        <taxon>Nocardioides</taxon>
    </lineage>
</organism>
<sequence>MQRDVLVVGESLVDIVHAADGSSREYAGGSAANVAVALARLGRPVQFVTAWADDERGQVLADHLAGAGVRLATDPHVLARTATAAATLGADGAASYEFDLEWRIGPVDVDPPPLVVHTCSLGAVLEPGAADVVALVSRLREVATISYDINARPAITGTGPGVVALVERMVAVSDLVKASDEDLAALYPGVGIEEAARRLLSLGPVAVVVTRGPDGATWFGADTTVDVASLPVEVADTIGAGDTFGAATLDALWDRGRLGSGQRAALASLPASEVAEVLAHAAGAAAVTVSRPGADPPYRSELSGAS</sequence>
<dbReference type="PANTHER" id="PTHR43085">
    <property type="entry name" value="HEXOKINASE FAMILY MEMBER"/>
    <property type="match status" value="1"/>
</dbReference>
<protein>
    <submittedName>
        <fullName evidence="7">Carbohydrate kinase</fullName>
    </submittedName>
</protein>
<dbReference type="Gene3D" id="3.40.1190.20">
    <property type="match status" value="1"/>
</dbReference>
<evidence type="ECO:0000256" key="3">
    <source>
        <dbReference type="ARBA" id="ARBA00022741"/>
    </source>
</evidence>
<name>A0ABP8XP06_9ACTN</name>
<dbReference type="PANTHER" id="PTHR43085:SF1">
    <property type="entry name" value="PSEUDOURIDINE KINASE-RELATED"/>
    <property type="match status" value="1"/>
</dbReference>
<gene>
    <name evidence="7" type="ORF">GCM10023349_31440</name>
</gene>